<evidence type="ECO:0000313" key="1">
    <source>
        <dbReference type="EMBL" id="MDM7862128.1"/>
    </source>
</evidence>
<dbReference type="Proteomes" id="UP001234343">
    <property type="component" value="Unassembled WGS sequence"/>
</dbReference>
<proteinExistence type="predicted"/>
<protein>
    <recommendedName>
        <fullName evidence="3">Nitroreductase</fullName>
    </recommendedName>
</protein>
<name>A0ABT7T115_9ALTE</name>
<sequence>MVENVREIKDGLFPFNGDELHKLTFLLNYAILAPSHYNAQPWRFRLSNNGLDIILDKKRVSRFVDPHSREAIISCGAAIGMIEVAAHYFGCSVNINYENTTDRDLLAHINLTGNFDPSDNDIAWFHAIKYRQTNRKYFDDTEPPNQAIDSVQSYAKTLDVQLSLARDIGTIIKFSDMVERAVKRQFAKPWFRFEFTSWQRSLLSLKPDGLTGHGFYNTTLPNLISKPMLNWFNWGSSIGKYNVDKCRNGSPTFAVISTANDDRTDWLNTGRLLTFLLLGLAHQGLSVSYMNQAIQEPDIRKQLPPILQSLQYPQLILRIGKASPVHFTSRRSVEQTIM</sequence>
<organism evidence="1 2">
    <name type="scientific">Alteromonas arenosi</name>
    <dbReference type="NCBI Taxonomy" id="3055817"/>
    <lineage>
        <taxon>Bacteria</taxon>
        <taxon>Pseudomonadati</taxon>
        <taxon>Pseudomonadota</taxon>
        <taxon>Gammaproteobacteria</taxon>
        <taxon>Alteromonadales</taxon>
        <taxon>Alteromonadaceae</taxon>
        <taxon>Alteromonas/Salinimonas group</taxon>
        <taxon>Alteromonas</taxon>
    </lineage>
</organism>
<dbReference type="InterPro" id="IPR000415">
    <property type="entry name" value="Nitroreductase-like"/>
</dbReference>
<evidence type="ECO:0000313" key="2">
    <source>
        <dbReference type="Proteomes" id="UP001234343"/>
    </source>
</evidence>
<comment type="caution">
    <text evidence="1">The sequence shown here is derived from an EMBL/GenBank/DDBJ whole genome shotgun (WGS) entry which is preliminary data.</text>
</comment>
<evidence type="ECO:0008006" key="3">
    <source>
        <dbReference type="Google" id="ProtNLM"/>
    </source>
</evidence>
<accession>A0ABT7T115</accession>
<reference evidence="1 2" key="1">
    <citation type="submission" date="2023-06" db="EMBL/GenBank/DDBJ databases">
        <title>Alteromonas sp. ASW11-36 isolated from intertidal sand.</title>
        <authorList>
            <person name="Li Y."/>
        </authorList>
    </citation>
    <scope>NUCLEOTIDE SEQUENCE [LARGE SCALE GENOMIC DNA]</scope>
    <source>
        <strain evidence="1 2">ASW11-36</strain>
    </source>
</reference>
<dbReference type="SUPFAM" id="SSF55469">
    <property type="entry name" value="FMN-dependent nitroreductase-like"/>
    <property type="match status" value="2"/>
</dbReference>
<keyword evidence="2" id="KW-1185">Reference proteome</keyword>
<dbReference type="Gene3D" id="3.40.109.10">
    <property type="entry name" value="NADH Oxidase"/>
    <property type="match status" value="1"/>
</dbReference>
<dbReference type="EMBL" id="JAUCBP010000013">
    <property type="protein sequence ID" value="MDM7862128.1"/>
    <property type="molecule type" value="Genomic_DNA"/>
</dbReference>
<dbReference type="Gene3D" id="3.40.109.30">
    <property type="entry name" value="putative nitroreductase (tm1586), domain 2"/>
    <property type="match status" value="1"/>
</dbReference>
<gene>
    <name evidence="1" type="ORF">QTP81_16100</name>
</gene>
<dbReference type="RefSeq" id="WP_289366888.1">
    <property type="nucleotide sequence ID" value="NZ_JAUCBP010000013.1"/>
</dbReference>
<dbReference type="NCBIfam" id="NF047509">
    <property type="entry name" value="Rv3131_FMN_oxido"/>
    <property type="match status" value="1"/>
</dbReference>